<evidence type="ECO:0000313" key="3">
    <source>
        <dbReference type="EMBL" id="PMD47054.1"/>
    </source>
</evidence>
<sequence>MASTIQSRTNLGPLTTTFTPPLLCGVLIEACPGCQYGWQAQTCSSSSGIEDDPNCWPPRTTGVSTPNGALEGWGFYSPGLVCPIGMTRACSATGGGSTGWPIQFSLLEQETAVGCCPIGYLCTNNGHQTCISIATPTTTFSAVSCASGTSGLIIIAVPTTISTSSIISQFTINAPLIQINYQSSDLPSSTSSTSASSSTSKAISSSASTSSIATSARFSTGAKAGIGAGVALGALACLALAFFIYWKRHAYKRARQSSPTAAQQVYELNSGKGAYDTAELPVGREVPELPSGKERSQRGEEVHEMLG</sequence>
<dbReference type="AlphaFoldDB" id="A0A2J6S8F6"/>
<dbReference type="EMBL" id="KZ613938">
    <property type="protein sequence ID" value="PMD47054.1"/>
    <property type="molecule type" value="Genomic_DNA"/>
</dbReference>
<keyword evidence="2" id="KW-1133">Transmembrane helix</keyword>
<dbReference type="OrthoDB" id="5429716at2759"/>
<evidence type="ECO:0008006" key="5">
    <source>
        <dbReference type="Google" id="ProtNLM"/>
    </source>
</evidence>
<gene>
    <name evidence="3" type="ORF">L207DRAFT_627792</name>
</gene>
<accession>A0A2J6S8F6</accession>
<keyword evidence="2" id="KW-0812">Transmembrane</keyword>
<name>A0A2J6S8F6_HYAVF</name>
<feature type="transmembrane region" description="Helical" evidence="2">
    <location>
        <begin position="224"/>
        <end position="246"/>
    </location>
</feature>
<proteinExistence type="predicted"/>
<dbReference type="Proteomes" id="UP000235786">
    <property type="component" value="Unassembled WGS sequence"/>
</dbReference>
<reference evidence="3 4" key="1">
    <citation type="submission" date="2016-04" db="EMBL/GenBank/DDBJ databases">
        <title>A degradative enzymes factory behind the ericoid mycorrhizal symbiosis.</title>
        <authorList>
            <consortium name="DOE Joint Genome Institute"/>
            <person name="Martino E."/>
            <person name="Morin E."/>
            <person name="Grelet G."/>
            <person name="Kuo A."/>
            <person name="Kohler A."/>
            <person name="Daghino S."/>
            <person name="Barry K."/>
            <person name="Choi C."/>
            <person name="Cichocki N."/>
            <person name="Clum A."/>
            <person name="Copeland A."/>
            <person name="Hainaut M."/>
            <person name="Haridas S."/>
            <person name="Labutti K."/>
            <person name="Lindquist E."/>
            <person name="Lipzen A."/>
            <person name="Khouja H.-R."/>
            <person name="Murat C."/>
            <person name="Ohm R."/>
            <person name="Olson A."/>
            <person name="Spatafora J."/>
            <person name="Veneault-Fourrey C."/>
            <person name="Henrissat B."/>
            <person name="Grigoriev I."/>
            <person name="Martin F."/>
            <person name="Perotto S."/>
        </authorList>
    </citation>
    <scope>NUCLEOTIDE SEQUENCE [LARGE SCALE GENOMIC DNA]</scope>
    <source>
        <strain evidence="3 4">F</strain>
    </source>
</reference>
<protein>
    <recommendedName>
        <fullName evidence="5">Mid2 domain-containing protein</fullName>
    </recommendedName>
</protein>
<dbReference type="STRING" id="1149755.A0A2J6S8F6"/>
<feature type="compositionally biased region" description="Basic and acidic residues" evidence="1">
    <location>
        <begin position="285"/>
        <end position="307"/>
    </location>
</feature>
<organism evidence="3 4">
    <name type="scientific">Hyaloscypha variabilis (strain UAMH 11265 / GT02V1 / F)</name>
    <name type="common">Meliniomyces variabilis</name>
    <dbReference type="NCBI Taxonomy" id="1149755"/>
    <lineage>
        <taxon>Eukaryota</taxon>
        <taxon>Fungi</taxon>
        <taxon>Dikarya</taxon>
        <taxon>Ascomycota</taxon>
        <taxon>Pezizomycotina</taxon>
        <taxon>Leotiomycetes</taxon>
        <taxon>Helotiales</taxon>
        <taxon>Hyaloscyphaceae</taxon>
        <taxon>Hyaloscypha</taxon>
        <taxon>Hyaloscypha variabilis</taxon>
    </lineage>
</organism>
<evidence type="ECO:0000256" key="2">
    <source>
        <dbReference type="SAM" id="Phobius"/>
    </source>
</evidence>
<evidence type="ECO:0000256" key="1">
    <source>
        <dbReference type="SAM" id="MobiDB-lite"/>
    </source>
</evidence>
<feature type="region of interest" description="Disordered" evidence="1">
    <location>
        <begin position="277"/>
        <end position="307"/>
    </location>
</feature>
<keyword evidence="4" id="KW-1185">Reference proteome</keyword>
<keyword evidence="2" id="KW-0472">Membrane</keyword>
<evidence type="ECO:0000313" key="4">
    <source>
        <dbReference type="Proteomes" id="UP000235786"/>
    </source>
</evidence>